<evidence type="ECO:0000256" key="1">
    <source>
        <dbReference type="SAM" id="MobiDB-lite"/>
    </source>
</evidence>
<comment type="caution">
    <text evidence="2">The sequence shown here is derived from an EMBL/GenBank/DDBJ whole genome shotgun (WGS) entry which is preliminary data.</text>
</comment>
<gene>
    <name evidence="2" type="ORF">CEXT_194671</name>
</gene>
<keyword evidence="3" id="KW-1185">Reference proteome</keyword>
<dbReference type="EMBL" id="BPLR01000174">
    <property type="protein sequence ID" value="GIY92640.1"/>
    <property type="molecule type" value="Genomic_DNA"/>
</dbReference>
<sequence length="98" mass="11735">MIQEHSCHARLHPTAITTFRTRKHISRVDRILDLSLSQKTSVEKDRRAFYVPRTMHPHLHEWLTSARLLNNRVKMDEELKEERRKKVPQVETNVGNER</sequence>
<reference evidence="2 3" key="1">
    <citation type="submission" date="2021-06" db="EMBL/GenBank/DDBJ databases">
        <title>Caerostris extrusa draft genome.</title>
        <authorList>
            <person name="Kono N."/>
            <person name="Arakawa K."/>
        </authorList>
    </citation>
    <scope>NUCLEOTIDE SEQUENCE [LARGE SCALE GENOMIC DNA]</scope>
</reference>
<feature type="region of interest" description="Disordered" evidence="1">
    <location>
        <begin position="78"/>
        <end position="98"/>
    </location>
</feature>
<dbReference type="AlphaFoldDB" id="A0AAV4XF68"/>
<name>A0AAV4XF68_CAEEX</name>
<accession>A0AAV4XF68</accession>
<dbReference type="Proteomes" id="UP001054945">
    <property type="component" value="Unassembled WGS sequence"/>
</dbReference>
<proteinExistence type="predicted"/>
<organism evidence="2 3">
    <name type="scientific">Caerostris extrusa</name>
    <name type="common">Bark spider</name>
    <name type="synonym">Caerostris bankana</name>
    <dbReference type="NCBI Taxonomy" id="172846"/>
    <lineage>
        <taxon>Eukaryota</taxon>
        <taxon>Metazoa</taxon>
        <taxon>Ecdysozoa</taxon>
        <taxon>Arthropoda</taxon>
        <taxon>Chelicerata</taxon>
        <taxon>Arachnida</taxon>
        <taxon>Araneae</taxon>
        <taxon>Araneomorphae</taxon>
        <taxon>Entelegynae</taxon>
        <taxon>Araneoidea</taxon>
        <taxon>Araneidae</taxon>
        <taxon>Caerostris</taxon>
    </lineage>
</organism>
<evidence type="ECO:0000313" key="2">
    <source>
        <dbReference type="EMBL" id="GIY92640.1"/>
    </source>
</evidence>
<protein>
    <submittedName>
        <fullName evidence="2">Uncharacterized protein</fullName>
    </submittedName>
</protein>
<evidence type="ECO:0000313" key="3">
    <source>
        <dbReference type="Proteomes" id="UP001054945"/>
    </source>
</evidence>